<dbReference type="Proteomes" id="UP000547209">
    <property type="component" value="Unassembled WGS sequence"/>
</dbReference>
<dbReference type="PANTHER" id="PTHR43280:SF34">
    <property type="entry name" value="ARAC-FAMILY TRANSCRIPTIONAL REGULATOR"/>
    <property type="match status" value="1"/>
</dbReference>
<evidence type="ECO:0000256" key="3">
    <source>
        <dbReference type="ARBA" id="ARBA00023163"/>
    </source>
</evidence>
<dbReference type="InterPro" id="IPR003313">
    <property type="entry name" value="AraC-bd"/>
</dbReference>
<reference evidence="5 6" key="1">
    <citation type="submission" date="2020-08" db="EMBL/GenBank/DDBJ databases">
        <title>Cohnella phylogeny.</title>
        <authorList>
            <person name="Dunlap C."/>
        </authorList>
    </citation>
    <scope>NUCLEOTIDE SEQUENCE [LARGE SCALE GENOMIC DNA]</scope>
    <source>
        <strain evidence="5 6">DSM 28246</strain>
    </source>
</reference>
<dbReference type="SUPFAM" id="SSF46689">
    <property type="entry name" value="Homeodomain-like"/>
    <property type="match status" value="2"/>
</dbReference>
<dbReference type="InterPro" id="IPR018060">
    <property type="entry name" value="HTH_AraC"/>
</dbReference>
<gene>
    <name evidence="5" type="ORF">H7C19_11160</name>
</gene>
<evidence type="ECO:0000256" key="1">
    <source>
        <dbReference type="ARBA" id="ARBA00023015"/>
    </source>
</evidence>
<keyword evidence="6" id="KW-1185">Reference proteome</keyword>
<sequence length="253" mass="29305">MFADQLEFAFTYYHKPQTEITAHHHNCYELVYYTSGTGSTTIGGTEYRYAPNTFSLITPRTTHNEVHDETTELLCIGFSLNDSASVQFDNGVYPDRSSLLMQIVNKLKREISTQRLHYQHKLELLLNEFIIEIERTRSSRSFADLLEYIENYINENFHQEIDLPSLAKITGYSYDHFRHVFKDKTGESPLSFIINKRVEHAKKLMLSTEMTMCAISLDCGFSNSSQFASTFRKMTGQTPSAFKRNHFIRSSTE</sequence>
<dbReference type="Gene3D" id="2.60.120.10">
    <property type="entry name" value="Jelly Rolls"/>
    <property type="match status" value="1"/>
</dbReference>
<proteinExistence type="predicted"/>
<keyword evidence="2" id="KW-0238">DNA-binding</keyword>
<dbReference type="InterPro" id="IPR009057">
    <property type="entry name" value="Homeodomain-like_sf"/>
</dbReference>
<evidence type="ECO:0000313" key="5">
    <source>
        <dbReference type="EMBL" id="MBB6671242.1"/>
    </source>
</evidence>
<protein>
    <submittedName>
        <fullName evidence="5">Helix-turn-helix transcriptional regulator</fullName>
    </submittedName>
</protein>
<dbReference type="PROSITE" id="PS00041">
    <property type="entry name" value="HTH_ARAC_FAMILY_1"/>
    <property type="match status" value="1"/>
</dbReference>
<feature type="domain" description="HTH araC/xylS-type" evidence="4">
    <location>
        <begin position="147"/>
        <end position="245"/>
    </location>
</feature>
<dbReference type="AlphaFoldDB" id="A0A7X0VEQ3"/>
<dbReference type="Pfam" id="PF02311">
    <property type="entry name" value="AraC_binding"/>
    <property type="match status" value="1"/>
</dbReference>
<dbReference type="InterPro" id="IPR020449">
    <property type="entry name" value="Tscrpt_reg_AraC-type_HTH"/>
</dbReference>
<dbReference type="InterPro" id="IPR018062">
    <property type="entry name" value="HTH_AraC-typ_CS"/>
</dbReference>
<dbReference type="PRINTS" id="PR00032">
    <property type="entry name" value="HTHARAC"/>
</dbReference>
<dbReference type="GO" id="GO:0003700">
    <property type="term" value="F:DNA-binding transcription factor activity"/>
    <property type="evidence" value="ECO:0007669"/>
    <property type="project" value="InterPro"/>
</dbReference>
<dbReference type="InterPro" id="IPR014710">
    <property type="entry name" value="RmlC-like_jellyroll"/>
</dbReference>
<dbReference type="InterPro" id="IPR037923">
    <property type="entry name" value="HTH-like"/>
</dbReference>
<dbReference type="PROSITE" id="PS01124">
    <property type="entry name" value="HTH_ARAC_FAMILY_2"/>
    <property type="match status" value="1"/>
</dbReference>
<keyword evidence="3" id="KW-0804">Transcription</keyword>
<dbReference type="EMBL" id="JACJVP010000019">
    <property type="protein sequence ID" value="MBB6671242.1"/>
    <property type="molecule type" value="Genomic_DNA"/>
</dbReference>
<dbReference type="GO" id="GO:0043565">
    <property type="term" value="F:sequence-specific DNA binding"/>
    <property type="evidence" value="ECO:0007669"/>
    <property type="project" value="InterPro"/>
</dbReference>
<keyword evidence="1" id="KW-0805">Transcription regulation</keyword>
<dbReference type="SUPFAM" id="SSF51215">
    <property type="entry name" value="Regulatory protein AraC"/>
    <property type="match status" value="1"/>
</dbReference>
<dbReference type="Pfam" id="PF12833">
    <property type="entry name" value="HTH_18"/>
    <property type="match status" value="1"/>
</dbReference>
<organism evidence="5 6">
    <name type="scientific">Cohnella nanjingensis</name>
    <dbReference type="NCBI Taxonomy" id="1387779"/>
    <lineage>
        <taxon>Bacteria</taxon>
        <taxon>Bacillati</taxon>
        <taxon>Bacillota</taxon>
        <taxon>Bacilli</taxon>
        <taxon>Bacillales</taxon>
        <taxon>Paenibacillaceae</taxon>
        <taxon>Cohnella</taxon>
    </lineage>
</organism>
<evidence type="ECO:0000256" key="2">
    <source>
        <dbReference type="ARBA" id="ARBA00023125"/>
    </source>
</evidence>
<accession>A0A7X0VEQ3</accession>
<dbReference type="RefSeq" id="WP_185142729.1">
    <property type="nucleotide sequence ID" value="NZ_JACJVP010000019.1"/>
</dbReference>
<evidence type="ECO:0000313" key="6">
    <source>
        <dbReference type="Proteomes" id="UP000547209"/>
    </source>
</evidence>
<dbReference type="PANTHER" id="PTHR43280">
    <property type="entry name" value="ARAC-FAMILY TRANSCRIPTIONAL REGULATOR"/>
    <property type="match status" value="1"/>
</dbReference>
<dbReference type="Gene3D" id="1.10.10.60">
    <property type="entry name" value="Homeodomain-like"/>
    <property type="match status" value="2"/>
</dbReference>
<dbReference type="SMART" id="SM00342">
    <property type="entry name" value="HTH_ARAC"/>
    <property type="match status" value="1"/>
</dbReference>
<comment type="caution">
    <text evidence="5">The sequence shown here is derived from an EMBL/GenBank/DDBJ whole genome shotgun (WGS) entry which is preliminary data.</text>
</comment>
<name>A0A7X0VEQ3_9BACL</name>
<evidence type="ECO:0000259" key="4">
    <source>
        <dbReference type="PROSITE" id="PS01124"/>
    </source>
</evidence>